<dbReference type="Gene3D" id="2.60.260.20">
    <property type="entry name" value="Urease metallochaperone UreE, N-terminal domain"/>
    <property type="match status" value="2"/>
</dbReference>
<dbReference type="InterPro" id="IPR008971">
    <property type="entry name" value="HSP40/DnaJ_pept-bd"/>
</dbReference>
<evidence type="ECO:0000256" key="13">
    <source>
        <dbReference type="HAMAP-Rule" id="MF_01152"/>
    </source>
</evidence>
<evidence type="ECO:0000256" key="11">
    <source>
        <dbReference type="ARBA" id="ARBA00061004"/>
    </source>
</evidence>
<dbReference type="Pfam" id="PF01556">
    <property type="entry name" value="DnaJ_C"/>
    <property type="match status" value="1"/>
</dbReference>
<keyword evidence="8 13" id="KW-0862">Zinc</keyword>
<dbReference type="InterPro" id="IPR018253">
    <property type="entry name" value="DnaJ_domain_CS"/>
</dbReference>
<keyword evidence="5 13" id="KW-0479">Metal-binding</keyword>
<feature type="repeat" description="CXXCXGXG motif" evidence="13">
    <location>
        <begin position="150"/>
        <end position="157"/>
    </location>
</feature>
<dbReference type="Pfam" id="PF00684">
    <property type="entry name" value="DnaJ_CXXCXGXG"/>
    <property type="match status" value="1"/>
</dbReference>
<evidence type="ECO:0000256" key="3">
    <source>
        <dbReference type="ARBA" id="ARBA00022490"/>
    </source>
</evidence>
<feature type="repeat" description="CXXCXGXG motif" evidence="13">
    <location>
        <begin position="207"/>
        <end position="214"/>
    </location>
</feature>
<dbReference type="SUPFAM" id="SSF49493">
    <property type="entry name" value="HSP40/DnaJ peptide-binding domain"/>
    <property type="match status" value="2"/>
</dbReference>
<feature type="binding site" evidence="13">
    <location>
        <position position="210"/>
    </location>
    <ligand>
        <name>Zn(2+)</name>
        <dbReference type="ChEBI" id="CHEBI:29105"/>
        <label>1</label>
    </ligand>
</feature>
<feature type="binding site" evidence="13">
    <location>
        <position position="153"/>
    </location>
    <ligand>
        <name>Zn(2+)</name>
        <dbReference type="ChEBI" id="CHEBI:29105"/>
        <label>1</label>
    </ligand>
</feature>
<accession>A0AAE3DYK0</accession>
<feature type="repeat" description="CXXCXGXG motif" evidence="13">
    <location>
        <begin position="167"/>
        <end position="174"/>
    </location>
</feature>
<evidence type="ECO:0000313" key="18">
    <source>
        <dbReference type="Proteomes" id="UP001198242"/>
    </source>
</evidence>
<proteinExistence type="inferred from homology"/>
<dbReference type="GO" id="GO:0009408">
    <property type="term" value="P:response to heat"/>
    <property type="evidence" value="ECO:0007669"/>
    <property type="project" value="InterPro"/>
</dbReference>
<evidence type="ECO:0000256" key="2">
    <source>
        <dbReference type="ARBA" id="ARBA00011738"/>
    </source>
</evidence>
<evidence type="ECO:0000256" key="1">
    <source>
        <dbReference type="ARBA" id="ARBA00004496"/>
    </source>
</evidence>
<dbReference type="InterPro" id="IPR001623">
    <property type="entry name" value="DnaJ_domain"/>
</dbReference>
<dbReference type="PANTHER" id="PTHR43096:SF48">
    <property type="entry name" value="CHAPERONE PROTEIN DNAJ"/>
    <property type="match status" value="1"/>
</dbReference>
<dbReference type="InterPro" id="IPR012724">
    <property type="entry name" value="DnaJ"/>
</dbReference>
<keyword evidence="3 13" id="KW-0963">Cytoplasm</keyword>
<feature type="binding site" evidence="13">
    <location>
        <position position="170"/>
    </location>
    <ligand>
        <name>Zn(2+)</name>
        <dbReference type="ChEBI" id="CHEBI:29105"/>
        <label>2</label>
    </ligand>
</feature>
<evidence type="ECO:0000256" key="14">
    <source>
        <dbReference type="PROSITE-ProRule" id="PRU00546"/>
    </source>
</evidence>
<dbReference type="NCBIfam" id="TIGR02349">
    <property type="entry name" value="DnaJ_bact"/>
    <property type="match status" value="1"/>
</dbReference>
<gene>
    <name evidence="13 17" type="primary">dnaJ</name>
    <name evidence="17" type="ORF">LKE05_05610</name>
</gene>
<dbReference type="SUPFAM" id="SSF57938">
    <property type="entry name" value="DnaJ/Hsp40 cysteine-rich domain"/>
    <property type="match status" value="1"/>
</dbReference>
<dbReference type="PROSITE" id="PS00636">
    <property type="entry name" value="DNAJ_1"/>
    <property type="match status" value="1"/>
</dbReference>
<feature type="binding site" evidence="13">
    <location>
        <position position="167"/>
    </location>
    <ligand>
        <name>Zn(2+)</name>
        <dbReference type="ChEBI" id="CHEBI:29105"/>
        <label>2</label>
    </ligand>
</feature>
<evidence type="ECO:0000256" key="7">
    <source>
        <dbReference type="ARBA" id="ARBA00022771"/>
    </source>
</evidence>
<dbReference type="GO" id="GO:0006260">
    <property type="term" value="P:DNA replication"/>
    <property type="evidence" value="ECO:0007669"/>
    <property type="project" value="UniProtKB-KW"/>
</dbReference>
<evidence type="ECO:0000256" key="9">
    <source>
        <dbReference type="ARBA" id="ARBA00023016"/>
    </source>
</evidence>
<evidence type="ECO:0000256" key="12">
    <source>
        <dbReference type="ARBA" id="ARBA00067609"/>
    </source>
</evidence>
<dbReference type="PROSITE" id="PS50076">
    <property type="entry name" value="DNAJ_2"/>
    <property type="match status" value="1"/>
</dbReference>
<dbReference type="InterPro" id="IPR002939">
    <property type="entry name" value="DnaJ_C"/>
</dbReference>
<dbReference type="GO" id="GO:0051082">
    <property type="term" value="F:unfolded protein binding"/>
    <property type="evidence" value="ECO:0007669"/>
    <property type="project" value="UniProtKB-UniRule"/>
</dbReference>
<keyword evidence="6 13" id="KW-0677">Repeat</keyword>
<dbReference type="GO" id="GO:0005524">
    <property type="term" value="F:ATP binding"/>
    <property type="evidence" value="ECO:0007669"/>
    <property type="project" value="InterPro"/>
</dbReference>
<evidence type="ECO:0000259" key="16">
    <source>
        <dbReference type="PROSITE" id="PS51188"/>
    </source>
</evidence>
<dbReference type="EMBL" id="JAJEQM010000006">
    <property type="protein sequence ID" value="MCC2210266.1"/>
    <property type="molecule type" value="Genomic_DNA"/>
</dbReference>
<feature type="binding site" evidence="13">
    <location>
        <position position="196"/>
    </location>
    <ligand>
        <name>Zn(2+)</name>
        <dbReference type="ChEBI" id="CHEBI:29105"/>
        <label>2</label>
    </ligand>
</feature>
<evidence type="ECO:0000256" key="10">
    <source>
        <dbReference type="ARBA" id="ARBA00023186"/>
    </source>
</evidence>
<protein>
    <recommendedName>
        <fullName evidence="12 13">Chaperone protein DnaJ</fullName>
    </recommendedName>
</protein>
<dbReference type="HAMAP" id="MF_01152">
    <property type="entry name" value="DnaJ"/>
    <property type="match status" value="1"/>
</dbReference>
<dbReference type="CDD" id="cd10719">
    <property type="entry name" value="DnaJ_zf"/>
    <property type="match status" value="1"/>
</dbReference>
<dbReference type="FunFam" id="2.60.260.20:FF:000004">
    <property type="entry name" value="Molecular chaperone DnaJ"/>
    <property type="match status" value="1"/>
</dbReference>
<dbReference type="Proteomes" id="UP001198242">
    <property type="component" value="Unassembled WGS sequence"/>
</dbReference>
<dbReference type="SUPFAM" id="SSF46565">
    <property type="entry name" value="Chaperone J-domain"/>
    <property type="match status" value="1"/>
</dbReference>
<feature type="domain" description="CR-type" evidence="16">
    <location>
        <begin position="137"/>
        <end position="219"/>
    </location>
</feature>
<dbReference type="InterPro" id="IPR001305">
    <property type="entry name" value="HSP_DnaJ_Cys-rich_dom"/>
</dbReference>
<evidence type="ECO:0000256" key="4">
    <source>
        <dbReference type="ARBA" id="ARBA00022705"/>
    </source>
</evidence>
<dbReference type="GO" id="GO:0008270">
    <property type="term" value="F:zinc ion binding"/>
    <property type="evidence" value="ECO:0007669"/>
    <property type="project" value="UniProtKB-UniRule"/>
</dbReference>
<comment type="cofactor">
    <cofactor evidence="13">
        <name>Zn(2+)</name>
        <dbReference type="ChEBI" id="CHEBI:29105"/>
    </cofactor>
    <text evidence="13">Binds 2 Zn(2+) ions per monomer.</text>
</comment>
<feature type="binding site" evidence="13">
    <location>
        <position position="150"/>
    </location>
    <ligand>
        <name>Zn(2+)</name>
        <dbReference type="ChEBI" id="CHEBI:29105"/>
        <label>1</label>
    </ligand>
</feature>
<keyword evidence="10 13" id="KW-0143">Chaperone</keyword>
<dbReference type="GO" id="GO:0042026">
    <property type="term" value="P:protein refolding"/>
    <property type="evidence" value="ECO:0007669"/>
    <property type="project" value="TreeGrafter"/>
</dbReference>
<keyword evidence="7 13" id="KW-0863">Zinc-finger</keyword>
<dbReference type="CDD" id="cd06257">
    <property type="entry name" value="DnaJ"/>
    <property type="match status" value="1"/>
</dbReference>
<dbReference type="GO" id="GO:0005737">
    <property type="term" value="C:cytoplasm"/>
    <property type="evidence" value="ECO:0007669"/>
    <property type="project" value="UniProtKB-SubCell"/>
</dbReference>
<feature type="repeat" description="CXXCXGXG motif" evidence="13">
    <location>
        <begin position="193"/>
        <end position="200"/>
    </location>
</feature>
<comment type="caution">
    <text evidence="17">The sequence shown here is derived from an EMBL/GenBank/DDBJ whole genome shotgun (WGS) entry which is preliminary data.</text>
</comment>
<feature type="binding site" evidence="13">
    <location>
        <position position="207"/>
    </location>
    <ligand>
        <name>Zn(2+)</name>
        <dbReference type="ChEBI" id="CHEBI:29105"/>
        <label>1</label>
    </ligand>
</feature>
<dbReference type="RefSeq" id="WP_022229876.1">
    <property type="nucleotide sequence ID" value="NZ_JAJEQM010000006.1"/>
</dbReference>
<dbReference type="InterPro" id="IPR036869">
    <property type="entry name" value="J_dom_sf"/>
</dbReference>
<feature type="binding site" evidence="13">
    <location>
        <position position="193"/>
    </location>
    <ligand>
        <name>Zn(2+)</name>
        <dbReference type="ChEBI" id="CHEBI:29105"/>
        <label>2</label>
    </ligand>
</feature>
<dbReference type="PRINTS" id="PR00625">
    <property type="entry name" value="JDOMAIN"/>
</dbReference>
<evidence type="ECO:0000256" key="6">
    <source>
        <dbReference type="ARBA" id="ARBA00022737"/>
    </source>
</evidence>
<dbReference type="PROSITE" id="PS51188">
    <property type="entry name" value="ZF_CR"/>
    <property type="match status" value="1"/>
</dbReference>
<dbReference type="AlphaFoldDB" id="A0AAE3DYK0"/>
<feature type="zinc finger region" description="CR-type" evidence="14">
    <location>
        <begin position="137"/>
        <end position="219"/>
    </location>
</feature>
<evidence type="ECO:0000256" key="8">
    <source>
        <dbReference type="ARBA" id="ARBA00022833"/>
    </source>
</evidence>
<dbReference type="GO" id="GO:0031072">
    <property type="term" value="F:heat shock protein binding"/>
    <property type="evidence" value="ECO:0007669"/>
    <property type="project" value="InterPro"/>
</dbReference>
<comment type="similarity">
    <text evidence="11 13">Belongs to the DnaJ family.</text>
</comment>
<reference evidence="17 18" key="1">
    <citation type="submission" date="2021-10" db="EMBL/GenBank/DDBJ databases">
        <title>Anaerobic single-cell dispensing facilitates the cultivation of human gut bacteria.</title>
        <authorList>
            <person name="Afrizal A."/>
        </authorList>
    </citation>
    <scope>NUCLEOTIDE SEQUENCE [LARGE SCALE GENOMIC DNA]</scope>
    <source>
        <strain evidence="17 18">CLA-AA-H232</strain>
    </source>
</reference>
<dbReference type="CDD" id="cd10747">
    <property type="entry name" value="DnaJ_C"/>
    <property type="match status" value="1"/>
</dbReference>
<dbReference type="PANTHER" id="PTHR43096">
    <property type="entry name" value="DNAJ HOMOLOG 1, MITOCHONDRIAL-RELATED"/>
    <property type="match status" value="1"/>
</dbReference>
<comment type="subunit">
    <text evidence="2 13">Homodimer.</text>
</comment>
<keyword evidence="17" id="KW-0560">Oxidoreductase</keyword>
<dbReference type="Gene3D" id="1.10.287.110">
    <property type="entry name" value="DnaJ domain"/>
    <property type="match status" value="1"/>
</dbReference>
<organism evidence="17 18">
    <name type="scientific">Hominilimicola fabiformis</name>
    <dbReference type="NCBI Taxonomy" id="2885356"/>
    <lineage>
        <taxon>Bacteria</taxon>
        <taxon>Bacillati</taxon>
        <taxon>Bacillota</taxon>
        <taxon>Clostridia</taxon>
        <taxon>Eubacteriales</taxon>
        <taxon>Oscillospiraceae</taxon>
        <taxon>Hominilimicola</taxon>
    </lineage>
</organism>
<comment type="function">
    <text evidence="13">Participates actively in the response to hyperosmotic and heat shock by preventing the aggregation of stress-denatured proteins and by disaggregating proteins, also in an autonomous, DnaK-independent fashion. Unfolded proteins bind initially to DnaJ; upon interaction with the DnaJ-bound protein, DnaK hydrolyzes its bound ATP, resulting in the formation of a stable complex. GrpE releases ADP from DnaK; ATP binding to DnaK triggers the release of the substrate protein, thus completing the reaction cycle. Several rounds of ATP-dependent interactions between DnaJ, DnaK and GrpE are required for fully efficient folding. Also involved, together with DnaK and GrpE, in the DNA replication of plasmids through activation of initiation proteins.</text>
</comment>
<evidence type="ECO:0000256" key="5">
    <source>
        <dbReference type="ARBA" id="ARBA00022723"/>
    </source>
</evidence>
<name>A0AAE3DYK0_9FIRM</name>
<keyword evidence="18" id="KW-1185">Reference proteome</keyword>
<feature type="domain" description="J" evidence="15">
    <location>
        <begin position="6"/>
        <end position="71"/>
    </location>
</feature>
<dbReference type="InterPro" id="IPR036410">
    <property type="entry name" value="HSP_DnaJ_Cys-rich_dom_sf"/>
</dbReference>
<dbReference type="FunFam" id="1.10.287.110:FF:000031">
    <property type="entry name" value="Molecular chaperone DnaJ"/>
    <property type="match status" value="1"/>
</dbReference>
<dbReference type="GO" id="GO:0016491">
    <property type="term" value="F:oxidoreductase activity"/>
    <property type="evidence" value="ECO:0007669"/>
    <property type="project" value="UniProtKB-KW"/>
</dbReference>
<dbReference type="NCBIfam" id="NF008035">
    <property type="entry name" value="PRK10767.1"/>
    <property type="match status" value="1"/>
</dbReference>
<dbReference type="Gene3D" id="6.20.20.10">
    <property type="match status" value="2"/>
</dbReference>
<evidence type="ECO:0000259" key="15">
    <source>
        <dbReference type="PROSITE" id="PS50076"/>
    </source>
</evidence>
<comment type="subcellular location">
    <subcellularLocation>
        <location evidence="1 13">Cytoplasm</location>
    </subcellularLocation>
</comment>
<dbReference type="SMART" id="SM00271">
    <property type="entry name" value="DnaJ"/>
    <property type="match status" value="1"/>
</dbReference>
<sequence>MAEKRDYYEVLGVSKGASDDEIKKAFRKMSKKYHPDLNPNNKEAEKKFKEVNEAYQVLSDPEKKSKYDQFGHAGVDPNFGAGGGGFNGGGFDFGDIFGDFFGGGFGGFGGGQRRNGPKRGADIRKIIDLTFEEAAFGCHREMSIQAQEKCETCGGSGAKKGTTAQTCQHCHGTGQIRTQQRTVLGYMTNVTTCPHCHGEGKIVKDPCPDCRGTGKVRKSKKIEVDIPAGIDDGQTIQLSGKGEAGDKGGPNGDLLLTIRVHPHQMFKREGTNVFIDMPISFVQAALGATVQVPTLDGPVELKIPEGTQTGSKFRMKGRGIPSIRSKVRGDQYVTVNVEVPRNLNSKQKELLREFEEDKNYKQKKSFAEKMKDFLNK</sequence>
<dbReference type="FunFam" id="2.10.230.10:FF:000002">
    <property type="entry name" value="Molecular chaperone DnaJ"/>
    <property type="match status" value="1"/>
</dbReference>
<evidence type="ECO:0000313" key="17">
    <source>
        <dbReference type="EMBL" id="MCC2210266.1"/>
    </source>
</evidence>
<keyword evidence="9 13" id="KW-0346">Stress response</keyword>
<keyword evidence="4 13" id="KW-0235">DNA replication</keyword>
<dbReference type="Pfam" id="PF00226">
    <property type="entry name" value="DnaJ"/>
    <property type="match status" value="1"/>
</dbReference>
<comment type="domain">
    <text evidence="13">The J domain is necessary and sufficient to stimulate DnaK ATPase activity. Zinc center 1 plays an important role in the autonomous, DnaK-independent chaperone activity of DnaJ. Zinc center 2 is essential for interaction with DnaK and for DnaJ activity.</text>
</comment>